<keyword evidence="1" id="KW-1133">Transmembrane helix</keyword>
<evidence type="ECO:0000313" key="3">
    <source>
        <dbReference type="Proteomes" id="UP001424459"/>
    </source>
</evidence>
<organism evidence="2 3">
    <name type="scientific">Sphingomonas rosea</name>
    <dbReference type="NCBI Taxonomy" id="335605"/>
    <lineage>
        <taxon>Bacteria</taxon>
        <taxon>Pseudomonadati</taxon>
        <taxon>Pseudomonadota</taxon>
        <taxon>Alphaproteobacteria</taxon>
        <taxon>Sphingomonadales</taxon>
        <taxon>Sphingomonadaceae</taxon>
        <taxon>Sphingomonas</taxon>
    </lineage>
</organism>
<keyword evidence="1" id="KW-0812">Transmembrane</keyword>
<feature type="transmembrane region" description="Helical" evidence="1">
    <location>
        <begin position="247"/>
        <end position="272"/>
    </location>
</feature>
<reference evidence="3" key="1">
    <citation type="journal article" date="2019" name="Int. J. Syst. Evol. Microbiol.">
        <title>The Global Catalogue of Microorganisms (GCM) 10K type strain sequencing project: providing services to taxonomists for standard genome sequencing and annotation.</title>
        <authorList>
            <consortium name="The Broad Institute Genomics Platform"/>
            <consortium name="The Broad Institute Genome Sequencing Center for Infectious Disease"/>
            <person name="Wu L."/>
            <person name="Ma J."/>
        </authorList>
    </citation>
    <scope>NUCLEOTIDE SEQUENCE [LARGE SCALE GENOMIC DNA]</scope>
    <source>
        <strain evidence="3">JCM 17564</strain>
    </source>
</reference>
<accession>A0ABP7TUZ9</accession>
<sequence length="284" mass="28818">MPPPAMRRLLPEQRRRSAPWIVGLMTFVSLIVGAAGVAVIAGVSDLRADAANRWSLQVTGTPSDALRAQALLRGDPAVASLTPVPEADLRRTLRQWLGPAADALDLPLPSLADVTLRDGAAGAALATRVESVVPSARLTSYGAELRPLLATLQGLAALAAGLLLVLAGALAAAVTLAARSSLDTNRATLEVLHGVGATDQQLLAIVQRRIALDALIGSLAGAAAATLILLLALIPARGLLAGWSGGAALPLGGIALLALLPLAQALLATAVARRALRQSLAGTL</sequence>
<evidence type="ECO:0008006" key="4">
    <source>
        <dbReference type="Google" id="ProtNLM"/>
    </source>
</evidence>
<evidence type="ECO:0000256" key="1">
    <source>
        <dbReference type="SAM" id="Phobius"/>
    </source>
</evidence>
<keyword evidence="3" id="KW-1185">Reference proteome</keyword>
<feature type="transmembrane region" description="Helical" evidence="1">
    <location>
        <begin position="210"/>
        <end position="235"/>
    </location>
</feature>
<dbReference type="Proteomes" id="UP001424459">
    <property type="component" value="Unassembled WGS sequence"/>
</dbReference>
<comment type="caution">
    <text evidence="2">The sequence shown here is derived from an EMBL/GenBank/DDBJ whole genome shotgun (WGS) entry which is preliminary data.</text>
</comment>
<gene>
    <name evidence="2" type="ORF">GCM10022281_09030</name>
</gene>
<feature type="transmembrane region" description="Helical" evidence="1">
    <location>
        <begin position="155"/>
        <end position="178"/>
    </location>
</feature>
<keyword evidence="1" id="KW-0472">Membrane</keyword>
<name>A0ABP7TUZ9_9SPHN</name>
<protein>
    <recommendedName>
        <fullName evidence="4">Cell division transport system permease protein</fullName>
    </recommendedName>
</protein>
<dbReference type="EMBL" id="BAABBR010000001">
    <property type="protein sequence ID" value="GAA4031660.1"/>
    <property type="molecule type" value="Genomic_DNA"/>
</dbReference>
<feature type="transmembrane region" description="Helical" evidence="1">
    <location>
        <begin position="20"/>
        <end position="43"/>
    </location>
</feature>
<evidence type="ECO:0000313" key="2">
    <source>
        <dbReference type="EMBL" id="GAA4031660.1"/>
    </source>
</evidence>
<proteinExistence type="predicted"/>